<feature type="compositionally biased region" description="Low complexity" evidence="6">
    <location>
        <begin position="86"/>
        <end position="101"/>
    </location>
</feature>
<dbReference type="OrthoDB" id="29023at2759"/>
<evidence type="ECO:0000256" key="3">
    <source>
        <dbReference type="ARBA" id="ARBA00022692"/>
    </source>
</evidence>
<evidence type="ECO:0000256" key="7">
    <source>
        <dbReference type="SAM" id="Phobius"/>
    </source>
</evidence>
<feature type="compositionally biased region" description="Polar residues" evidence="6">
    <location>
        <begin position="130"/>
        <end position="141"/>
    </location>
</feature>
<feature type="region of interest" description="Disordered" evidence="6">
    <location>
        <begin position="231"/>
        <end position="253"/>
    </location>
</feature>
<comment type="caution">
    <text evidence="8">The sequence shown here is derived from an EMBL/GenBank/DDBJ whole genome shotgun (WGS) entry which is preliminary data.</text>
</comment>
<dbReference type="STRING" id="1806994.A0A507CB22"/>
<gene>
    <name evidence="8" type="ORF">SmJEL517_g01348</name>
</gene>
<name>A0A507CB22_9FUNG</name>
<feature type="compositionally biased region" description="Basic and acidic residues" evidence="6">
    <location>
        <begin position="1"/>
        <end position="11"/>
    </location>
</feature>
<dbReference type="PANTHER" id="PTHR13317">
    <property type="entry name" value="TRANSMEMBRANE ANTERIOR POSTERIOR TRANSFORMATION PROTEIN 1 HOMOLOG"/>
    <property type="match status" value="1"/>
</dbReference>
<organism evidence="8 9">
    <name type="scientific">Synchytrium microbalum</name>
    <dbReference type="NCBI Taxonomy" id="1806994"/>
    <lineage>
        <taxon>Eukaryota</taxon>
        <taxon>Fungi</taxon>
        <taxon>Fungi incertae sedis</taxon>
        <taxon>Chytridiomycota</taxon>
        <taxon>Chytridiomycota incertae sedis</taxon>
        <taxon>Chytridiomycetes</taxon>
        <taxon>Synchytriales</taxon>
        <taxon>Synchytriaceae</taxon>
        <taxon>Synchytrium</taxon>
    </lineage>
</organism>
<dbReference type="InterPro" id="IPR008010">
    <property type="entry name" value="Tatp1"/>
</dbReference>
<feature type="region of interest" description="Disordered" evidence="6">
    <location>
        <begin position="1"/>
        <end position="200"/>
    </location>
</feature>
<feature type="compositionally biased region" description="Low complexity" evidence="6">
    <location>
        <begin position="271"/>
        <end position="290"/>
    </location>
</feature>
<dbReference type="RefSeq" id="XP_031026875.1">
    <property type="nucleotide sequence ID" value="XM_031167276.1"/>
</dbReference>
<feature type="compositionally biased region" description="Basic and acidic residues" evidence="6">
    <location>
        <begin position="114"/>
        <end position="128"/>
    </location>
</feature>
<dbReference type="GeneID" id="42002573"/>
<dbReference type="GO" id="GO:0005789">
    <property type="term" value="C:endoplasmic reticulum membrane"/>
    <property type="evidence" value="ECO:0007669"/>
    <property type="project" value="TreeGrafter"/>
</dbReference>
<evidence type="ECO:0000256" key="4">
    <source>
        <dbReference type="ARBA" id="ARBA00022989"/>
    </source>
</evidence>
<evidence type="ECO:0000313" key="9">
    <source>
        <dbReference type="Proteomes" id="UP000319731"/>
    </source>
</evidence>
<keyword evidence="9" id="KW-1185">Reference proteome</keyword>
<sequence length="768" mass="85053">MNGNHRGDDIKPSTLNGEQQGVRDGEEGLYANHDINPNVLADQQVPGQSEDVEANMEVTRRESQSPVKRTPPSPRTKGQIIHGEMTPLTLPSSSVPLPQTPIMTGESPLQTPTNHEDLVGMEQHKPIDVEQSSLASTSISTPLAAKTERGRTHSLPMQKPKSFNGRARSGSNHKPSRSSRIGGGLTKYQPDEGLSGIASAPISPSLPRKLLDSSNPLSSATVEFAPWQHQFNSDSPEISPETSSKQLHTHQRTSSVVLTWNGLHADEKPTSSSSSTRQSVASDNSSNGIPGSPPNPFASDSSSVGQDIKLERFETVKPRFDSLLWQYIGQELASNDFDALTLVDLKRERVQNFLSVPQELEKYVDASRLYHSVRGQGVLKLYVIFNVLEIGDKLCSAFGHDILDSLFSNTSHSSSRAHNHDPRPGLAPVTHLIVSFLYVFAHSMCLFYQVMTLNVAINSYNNALLTLLVSNQFVEIKGSVFKKFEKENLFQLSCSDIIERFHLSVFLAVITVRNYLEAGSHEAIQTFYELSAPLFAPSQWLSFLEVPSIAGIGSFLTFLMSLPIYQTLETLLTPIVVVFGSEVLVDWLKHAFITKFNHIRPDVYSRFRESLYRDLVMVRGWNLEEEPDEQQNGNGDSNSRFDFNSTALPGDIFPDRQRRRRATSNLLRDFTSGRMSLVDQSPAVARRIGFVSLPLACLCIRVILQSLGMLGFLSTTSRVALLMLLAVTFMTLVAIKVLLGIELTRFAHDGLERAMKAKNSPTMPKTPL</sequence>
<evidence type="ECO:0000256" key="5">
    <source>
        <dbReference type="ARBA" id="ARBA00023136"/>
    </source>
</evidence>
<feature type="transmembrane region" description="Helical" evidence="7">
    <location>
        <begin position="719"/>
        <end position="739"/>
    </location>
</feature>
<evidence type="ECO:0000256" key="2">
    <source>
        <dbReference type="ARBA" id="ARBA00008803"/>
    </source>
</evidence>
<dbReference type="AlphaFoldDB" id="A0A507CB22"/>
<dbReference type="Proteomes" id="UP000319731">
    <property type="component" value="Unassembled WGS sequence"/>
</dbReference>
<dbReference type="Pfam" id="PF05346">
    <property type="entry name" value="DUF747"/>
    <property type="match status" value="1"/>
</dbReference>
<evidence type="ECO:0000256" key="6">
    <source>
        <dbReference type="SAM" id="MobiDB-lite"/>
    </source>
</evidence>
<keyword evidence="4 7" id="KW-1133">Transmembrane helix</keyword>
<dbReference type="PANTHER" id="PTHR13317:SF4">
    <property type="entry name" value="TRANSMEMBRANE ANTERIOR POSTERIOR TRANSFORMATION PROTEIN 1 HOMOLOG"/>
    <property type="match status" value="1"/>
</dbReference>
<evidence type="ECO:0000256" key="1">
    <source>
        <dbReference type="ARBA" id="ARBA00004141"/>
    </source>
</evidence>
<protein>
    <recommendedName>
        <fullName evidence="10">Eukaryotic membrane protein family-domain-containing protein</fullName>
    </recommendedName>
</protein>
<dbReference type="EMBL" id="QEAO01000004">
    <property type="protein sequence ID" value="TPX36661.1"/>
    <property type="molecule type" value="Genomic_DNA"/>
</dbReference>
<feature type="transmembrane region" description="Helical" evidence="7">
    <location>
        <begin position="690"/>
        <end position="713"/>
    </location>
</feature>
<feature type="region of interest" description="Disordered" evidence="6">
    <location>
        <begin position="265"/>
        <end position="303"/>
    </location>
</feature>
<evidence type="ECO:0008006" key="10">
    <source>
        <dbReference type="Google" id="ProtNLM"/>
    </source>
</evidence>
<keyword evidence="3 7" id="KW-0812">Transmembrane</keyword>
<comment type="similarity">
    <text evidence="2">Belongs to the TAPT1 family.</text>
</comment>
<evidence type="ECO:0000313" key="8">
    <source>
        <dbReference type="EMBL" id="TPX36661.1"/>
    </source>
</evidence>
<comment type="subcellular location">
    <subcellularLocation>
        <location evidence="1">Membrane</location>
        <topology evidence="1">Multi-pass membrane protein</topology>
    </subcellularLocation>
</comment>
<accession>A0A507CB22</accession>
<keyword evidence="5 7" id="KW-0472">Membrane</keyword>
<reference evidence="8 9" key="1">
    <citation type="journal article" date="2019" name="Sci. Rep.">
        <title>Comparative genomics of chytrid fungi reveal insights into the obligate biotrophic and pathogenic lifestyle of Synchytrium endobioticum.</title>
        <authorList>
            <person name="van de Vossenberg B.T.L.H."/>
            <person name="Warris S."/>
            <person name="Nguyen H.D.T."/>
            <person name="van Gent-Pelzer M.P.E."/>
            <person name="Joly D.L."/>
            <person name="van de Geest H.C."/>
            <person name="Bonants P.J.M."/>
            <person name="Smith D.S."/>
            <person name="Levesque C.A."/>
            <person name="van der Lee T.A.J."/>
        </authorList>
    </citation>
    <scope>NUCLEOTIDE SEQUENCE [LARGE SCALE GENOMIC DNA]</scope>
    <source>
        <strain evidence="8 9">JEL517</strain>
    </source>
</reference>
<proteinExistence type="inferred from homology"/>